<dbReference type="InterPro" id="IPR029767">
    <property type="entry name" value="WecB-like"/>
</dbReference>
<name>A0A7V8MZH4_9LACT</name>
<dbReference type="PANTHER" id="PTHR43174">
    <property type="entry name" value="UDP-N-ACETYLGLUCOSAMINE 2-EPIMERASE"/>
    <property type="match status" value="1"/>
</dbReference>
<dbReference type="EMBL" id="JACBNY010000001">
    <property type="protein sequence ID" value="MBA0015866.1"/>
    <property type="molecule type" value="Genomic_DNA"/>
</dbReference>
<dbReference type="Gene3D" id="3.40.50.2000">
    <property type="entry name" value="Glycogen Phosphorylase B"/>
    <property type="match status" value="1"/>
</dbReference>
<dbReference type="AlphaFoldDB" id="A0A7V8MZH4"/>
<sequence length="131" mass="14693">MKKKTIMTIFGTRPEAIKMAPIIKEIEKDVRFESCVVVTAQHREMLDQVLETFAIKTDYDLNIMTPNQTLAAITSRSIALLDEVFDQVKPDMVLVHGDTTTTFAAALTAFYHQVPVGHVEAGLRTYDKGHL</sequence>
<comment type="caution">
    <text evidence="6">The sequence shown here is derived from an EMBL/GenBank/DDBJ whole genome shotgun (WGS) entry which is preliminary data.</text>
</comment>
<evidence type="ECO:0000256" key="1">
    <source>
        <dbReference type="ARBA" id="ARBA00023235"/>
    </source>
</evidence>
<dbReference type="InterPro" id="IPR003331">
    <property type="entry name" value="UDP_GlcNAc_Epimerase_2_dom"/>
</dbReference>
<protein>
    <recommendedName>
        <fullName evidence="3">UDP-N-acetylglucosamine 2-epimerase (non-hydrolyzing)</fullName>
        <ecNumber evidence="3">5.1.3.14</ecNumber>
    </recommendedName>
</protein>
<dbReference type="Pfam" id="PF02350">
    <property type="entry name" value="Epimerase_2"/>
    <property type="match status" value="1"/>
</dbReference>
<keyword evidence="7" id="KW-1185">Reference proteome</keyword>
<feature type="domain" description="UDP-N-acetylglucosamine 2-epimerase" evidence="5">
    <location>
        <begin position="24"/>
        <end position="128"/>
    </location>
</feature>
<evidence type="ECO:0000313" key="7">
    <source>
        <dbReference type="Proteomes" id="UP000530186"/>
    </source>
</evidence>
<dbReference type="Proteomes" id="UP000530186">
    <property type="component" value="Unassembled WGS sequence"/>
</dbReference>
<evidence type="ECO:0000256" key="3">
    <source>
        <dbReference type="ARBA" id="ARBA00038858"/>
    </source>
</evidence>
<evidence type="ECO:0000259" key="5">
    <source>
        <dbReference type="Pfam" id="PF02350"/>
    </source>
</evidence>
<accession>A0A7V8MZH4</accession>
<comment type="similarity">
    <text evidence="2 4">Belongs to the UDP-N-acetylglucosamine 2-epimerase family.</text>
</comment>
<evidence type="ECO:0000256" key="4">
    <source>
        <dbReference type="RuleBase" id="RU003513"/>
    </source>
</evidence>
<dbReference type="SUPFAM" id="SSF53756">
    <property type="entry name" value="UDP-Glycosyltransferase/glycogen phosphorylase"/>
    <property type="match status" value="1"/>
</dbReference>
<proteinExistence type="inferred from homology"/>
<evidence type="ECO:0000256" key="2">
    <source>
        <dbReference type="ARBA" id="ARBA00038209"/>
    </source>
</evidence>
<keyword evidence="1 4" id="KW-0413">Isomerase</keyword>
<dbReference type="GO" id="GO:0008761">
    <property type="term" value="F:UDP-N-acetylglucosamine 2-epimerase activity"/>
    <property type="evidence" value="ECO:0007669"/>
    <property type="project" value="UniProtKB-EC"/>
</dbReference>
<gene>
    <name evidence="6" type="ORF">HZR21_01695</name>
</gene>
<organism evidence="6 7">
    <name type="scientific">Pseudolactococcus laudensis</name>
    <dbReference type="NCBI Taxonomy" id="1494461"/>
    <lineage>
        <taxon>Bacteria</taxon>
        <taxon>Bacillati</taxon>
        <taxon>Bacillota</taxon>
        <taxon>Bacilli</taxon>
        <taxon>Lactobacillales</taxon>
        <taxon>Streptococcaceae</taxon>
        <taxon>Pseudolactococcus</taxon>
    </lineage>
</organism>
<dbReference type="PANTHER" id="PTHR43174:SF2">
    <property type="entry name" value="UDP-N-ACETYLGLUCOSAMINE 2-EPIMERASE"/>
    <property type="match status" value="1"/>
</dbReference>
<reference evidence="6 7" key="1">
    <citation type="submission" date="2020-07" db="EMBL/GenBank/DDBJ databases">
        <authorList>
            <person name="Hilgarth M."/>
            <person name="Werum V."/>
            <person name="Vogel R.F."/>
        </authorList>
    </citation>
    <scope>NUCLEOTIDE SEQUENCE [LARGE SCALE GENOMIC DNA]</scope>
    <source>
        <strain evidence="6 7">DSM 28961</strain>
    </source>
</reference>
<evidence type="ECO:0000313" key="6">
    <source>
        <dbReference type="EMBL" id="MBA0015866.1"/>
    </source>
</evidence>
<dbReference type="EC" id="5.1.3.14" evidence="3"/>